<dbReference type="PROSITE" id="PS50082">
    <property type="entry name" value="WD_REPEATS_2"/>
    <property type="match status" value="2"/>
</dbReference>
<dbReference type="Gene3D" id="3.60.10.10">
    <property type="entry name" value="Endonuclease/exonuclease/phosphatase"/>
    <property type="match status" value="1"/>
</dbReference>
<dbReference type="InterPro" id="IPR053137">
    <property type="entry name" value="NLR-like"/>
</dbReference>
<dbReference type="PANTHER" id="PTHR46082">
    <property type="entry name" value="ATP/GTP-BINDING PROTEIN-RELATED"/>
    <property type="match status" value="1"/>
</dbReference>
<gene>
    <name evidence="4" type="ORF">DL762_009174</name>
</gene>
<dbReference type="SUPFAM" id="SSF50978">
    <property type="entry name" value="WD40 repeat-like"/>
    <property type="match status" value="1"/>
</dbReference>
<dbReference type="InterPro" id="IPR035994">
    <property type="entry name" value="Nucleoside_phosphorylase_sf"/>
</dbReference>
<feature type="region of interest" description="Disordered" evidence="3">
    <location>
        <begin position="640"/>
        <end position="660"/>
    </location>
</feature>
<dbReference type="InterPro" id="IPR001680">
    <property type="entry name" value="WD40_rpt"/>
</dbReference>
<dbReference type="Pfam" id="PF00400">
    <property type="entry name" value="WD40"/>
    <property type="match status" value="3"/>
</dbReference>
<dbReference type="InterPro" id="IPR015943">
    <property type="entry name" value="WD40/YVTN_repeat-like_dom_sf"/>
</dbReference>
<feature type="region of interest" description="Disordered" evidence="3">
    <location>
        <begin position="870"/>
        <end position="890"/>
    </location>
</feature>
<dbReference type="Proteomes" id="UP000294003">
    <property type="component" value="Unassembled WGS sequence"/>
</dbReference>
<dbReference type="InterPro" id="IPR036691">
    <property type="entry name" value="Endo/exonu/phosph_ase_sf"/>
</dbReference>
<sequence>MEVTRYSVGWIAPLPLELTAAKAVLDEDYGELRVGKYTYYGGKIGQHHIVMAVQSRMGTDAASDLAARMRDAFRNIEHFVVVGIGGGVPRYGPAGAQSQIISARTRNQFHEQLGVICFEMEGAGVIQTHPCLVIRGICDYSDSHKNKTWQPYAAATAAAYTKELLEILPASNFAPSPLAKQIEEPGTARIQITPADTKTDLEAFVDREIKERQHERLLSGNEAVIEEVKRTILKKADGMFLWAKYLIKMLWEDCVGQDATDKAVYETLKKLPKDLNETYERCLEKVNRDSKRRSLADRILKWICVSSVPFNIIQLQEALMVDPNSGESGDDSIPKEEILTCCASLAYIQKDVSAELVLLAHHSLLLEAGADVNTKAGNLDSALQAAKCQGHDLVVRHLIGAGVELTIHTLKGHSGWVLGVAFSPDGKLVASGSGDCTVRLWDSATGALRHTLEGHSGRVRGVTFSPDGKLVASGSDDKTVKFWDSATGALRHTLEGHSDWVQRVAFSPDGDSSRLDEVVELIASLKDTITQQGGIITNQNAIIKSTRSDFTALKAEQQSLKDQNAELRETIGSLTAQLDTLSVSAPSTQTWATVAASGGPAGSRTTPSRTISSRSKSSENNRQLMIDIGPTGEATVEKAANTEAAGKHERDQVLGKQGQGSGVSAMTAEWLEPPLPGTRLVGPKWHTVKADWIEVALAMDADSRKVSRSAMERFGTETRKLEWRARIERRTESAQSTGKRISGFLPVNATNRELLILQAIMKKSKEAQHALYNDDALADFHFILGQEPSYFLADEQVVMPGTDERQTRSIAQGRQPFRTPVRSCIWASRELAVTQLAADSADITAVVAARRWKEDYGRLCVHTRPRASQGLTAARPTHGRNGSHVGNAPRQEESKPFIDFMAELLLQSLLPSGEITFVSDAGRMSTIDPMLTTPWLTSELAKCSIWEHEYGSDYRTTRTSFYIDTGRQDVPQRLLFKNAPWDKVRKLVRLQKEEGFPTEDVDKMPSPYMNRWWNEDLTVLRNSRATQAKRFFHRTIRRYRKQHWEKFLGDSDNIWKAAKYLDSQASTAFAKVPPAKKAGAEDKTITKNKDITRKFRQAFFPAPPPCEPEDALSTYSQLPWEPIAKHEVKAAVSRASPDKAPGKDGLPARVWWELWRVLEDEITLLFTKSLETGKVPREWNVAKIMPLQKPKPQGLHGRQQLPADLAPPDGGQIAGIGSGREDRISGGGVQPPAEDALWSQEAAMQLLQQAQRLTAQEVIRGFRAVALSIAQVEAELVPLEQRLRKQTLAPRVLGVEPQAGARIAEMCEDVKVDEVLEVKAYACPPWVARPEVVIRKDKEQAEAIIQDYVPGQVGIFVDGSVRNGRAGIGIYATPCKARISKTVASSIQGDPHPTELLKINETAHWPWSPSSEALDRGRARSSSI</sequence>
<keyword evidence="1" id="KW-0853">WD repeat</keyword>
<dbReference type="PANTHER" id="PTHR46082:SF11">
    <property type="entry name" value="AAA+ ATPASE DOMAIN-CONTAINING PROTEIN-RELATED"/>
    <property type="match status" value="1"/>
</dbReference>
<dbReference type="PROSITE" id="PS50294">
    <property type="entry name" value="WD_REPEATS_REGION"/>
    <property type="match status" value="2"/>
</dbReference>
<keyword evidence="2" id="KW-0175">Coiled coil</keyword>
<dbReference type="EMBL" id="QJNS01000450">
    <property type="protein sequence ID" value="RYO77574.1"/>
    <property type="molecule type" value="Genomic_DNA"/>
</dbReference>
<evidence type="ECO:0008006" key="6">
    <source>
        <dbReference type="Google" id="ProtNLM"/>
    </source>
</evidence>
<accession>A0ABY0GU29</accession>
<dbReference type="CDD" id="cd00200">
    <property type="entry name" value="WD40"/>
    <property type="match status" value="1"/>
</dbReference>
<evidence type="ECO:0000313" key="4">
    <source>
        <dbReference type="EMBL" id="RYO77574.1"/>
    </source>
</evidence>
<evidence type="ECO:0000256" key="3">
    <source>
        <dbReference type="SAM" id="MobiDB-lite"/>
    </source>
</evidence>
<dbReference type="InterPro" id="IPR036322">
    <property type="entry name" value="WD40_repeat_dom_sf"/>
</dbReference>
<feature type="repeat" description="WD" evidence="1">
    <location>
        <begin position="410"/>
        <end position="451"/>
    </location>
</feature>
<name>A0ABY0GU29_9PEZI</name>
<comment type="caution">
    <text evidence="4">The sequence shown here is derived from an EMBL/GenBank/DDBJ whole genome shotgun (WGS) entry which is preliminary data.</text>
</comment>
<feature type="repeat" description="WD" evidence="1">
    <location>
        <begin position="452"/>
        <end position="493"/>
    </location>
</feature>
<feature type="compositionally biased region" description="Low complexity" evidence="3">
    <location>
        <begin position="603"/>
        <end position="615"/>
    </location>
</feature>
<evidence type="ECO:0000313" key="5">
    <source>
        <dbReference type="Proteomes" id="UP000294003"/>
    </source>
</evidence>
<dbReference type="Gene3D" id="3.40.50.1580">
    <property type="entry name" value="Nucleoside phosphorylase domain"/>
    <property type="match status" value="2"/>
</dbReference>
<evidence type="ECO:0000256" key="1">
    <source>
        <dbReference type="PROSITE-ProRule" id="PRU00221"/>
    </source>
</evidence>
<feature type="coiled-coil region" evidence="2">
    <location>
        <begin position="550"/>
        <end position="577"/>
    </location>
</feature>
<dbReference type="SUPFAM" id="SSF53167">
    <property type="entry name" value="Purine and uridine phosphorylases"/>
    <property type="match status" value="1"/>
</dbReference>
<reference evidence="4 5" key="1">
    <citation type="submission" date="2018-06" db="EMBL/GenBank/DDBJ databases">
        <title>Complete Genomes of Monosporascus.</title>
        <authorList>
            <person name="Robinson A.J."/>
            <person name="Natvig D.O."/>
        </authorList>
    </citation>
    <scope>NUCLEOTIDE SEQUENCE [LARGE SCALE GENOMIC DNA]</scope>
    <source>
        <strain evidence="4 5">CBS 609.92</strain>
    </source>
</reference>
<protein>
    <recommendedName>
        <fullName evidence="6">Nucleoside phosphorylase domain-containing protein</fullName>
    </recommendedName>
</protein>
<dbReference type="SUPFAM" id="SSF56219">
    <property type="entry name" value="DNase I-like"/>
    <property type="match status" value="1"/>
</dbReference>
<feature type="region of interest" description="Disordered" evidence="3">
    <location>
        <begin position="593"/>
        <end position="622"/>
    </location>
</feature>
<organism evidence="4 5">
    <name type="scientific">Monosporascus cannonballus</name>
    <dbReference type="NCBI Taxonomy" id="155416"/>
    <lineage>
        <taxon>Eukaryota</taxon>
        <taxon>Fungi</taxon>
        <taxon>Dikarya</taxon>
        <taxon>Ascomycota</taxon>
        <taxon>Pezizomycotina</taxon>
        <taxon>Sordariomycetes</taxon>
        <taxon>Xylariomycetidae</taxon>
        <taxon>Xylariales</taxon>
        <taxon>Xylariales incertae sedis</taxon>
        <taxon>Monosporascus</taxon>
    </lineage>
</organism>
<dbReference type="SMART" id="SM00320">
    <property type="entry name" value="WD40"/>
    <property type="match status" value="3"/>
</dbReference>
<proteinExistence type="predicted"/>
<dbReference type="SUPFAM" id="SSF48403">
    <property type="entry name" value="Ankyrin repeat"/>
    <property type="match status" value="1"/>
</dbReference>
<evidence type="ECO:0000256" key="2">
    <source>
        <dbReference type="SAM" id="Coils"/>
    </source>
</evidence>
<dbReference type="Gene3D" id="2.130.10.10">
    <property type="entry name" value="YVTN repeat-like/Quinoprotein amine dehydrogenase"/>
    <property type="match status" value="1"/>
</dbReference>
<keyword evidence="5" id="KW-1185">Reference proteome</keyword>
<dbReference type="InterPro" id="IPR036770">
    <property type="entry name" value="Ankyrin_rpt-contain_sf"/>
</dbReference>